<feature type="region of interest" description="Disordered" evidence="5">
    <location>
        <begin position="116"/>
        <end position="146"/>
    </location>
</feature>
<sequence>MTSRVKEDLPPPPSKELQARCRILAERLSESAHIVDHDPSLALYRLQEHVSKSLPVLVNRKYQMKQLNSNLQGACFDLDNAIAAVESMKKASTTFDSIQEKLRNCLYYKQQLDYENNRTAPSSKPLKQSKSYHGRAAPRNEDSSPE</sequence>
<dbReference type="Proteomes" id="UP000095287">
    <property type="component" value="Unplaced"/>
</dbReference>
<dbReference type="PANTHER" id="PTHR21146">
    <property type="entry name" value="MEF2B PROTEIN"/>
    <property type="match status" value="1"/>
</dbReference>
<dbReference type="GO" id="GO:0099078">
    <property type="term" value="C:BORC complex"/>
    <property type="evidence" value="ECO:0007669"/>
    <property type="project" value="TreeGrafter"/>
</dbReference>
<keyword evidence="3" id="KW-0472">Membrane</keyword>
<comment type="similarity">
    <text evidence="2">Belongs to the BORCS8 family.</text>
</comment>
<dbReference type="WBParaSite" id="L893_g2517.t1">
    <property type="protein sequence ID" value="L893_g2517.t1"/>
    <property type="gene ID" value="L893_g2517"/>
</dbReference>
<dbReference type="InterPro" id="IPR019320">
    <property type="entry name" value="BORCS8"/>
</dbReference>
<evidence type="ECO:0000256" key="2">
    <source>
        <dbReference type="ARBA" id="ARBA00010463"/>
    </source>
</evidence>
<evidence type="ECO:0000256" key="3">
    <source>
        <dbReference type="ARBA" id="ARBA00023136"/>
    </source>
</evidence>
<dbReference type="AlphaFoldDB" id="A0A1I7ZCW0"/>
<reference evidence="7" key="1">
    <citation type="submission" date="2016-11" db="UniProtKB">
        <authorList>
            <consortium name="WormBaseParasite"/>
        </authorList>
    </citation>
    <scope>IDENTIFICATION</scope>
</reference>
<evidence type="ECO:0000256" key="5">
    <source>
        <dbReference type="SAM" id="MobiDB-lite"/>
    </source>
</evidence>
<evidence type="ECO:0000313" key="7">
    <source>
        <dbReference type="WBParaSite" id="L893_g2517.t1"/>
    </source>
</evidence>
<dbReference type="Pfam" id="PF10167">
    <property type="entry name" value="BORCS8"/>
    <property type="match status" value="1"/>
</dbReference>
<evidence type="ECO:0000256" key="1">
    <source>
        <dbReference type="ARBA" id="ARBA00004656"/>
    </source>
</evidence>
<organism evidence="6 7">
    <name type="scientific">Steinernema glaseri</name>
    <dbReference type="NCBI Taxonomy" id="37863"/>
    <lineage>
        <taxon>Eukaryota</taxon>
        <taxon>Metazoa</taxon>
        <taxon>Ecdysozoa</taxon>
        <taxon>Nematoda</taxon>
        <taxon>Chromadorea</taxon>
        <taxon>Rhabditida</taxon>
        <taxon>Tylenchina</taxon>
        <taxon>Panagrolaimomorpha</taxon>
        <taxon>Strongyloidoidea</taxon>
        <taxon>Steinernematidae</taxon>
        <taxon>Steinernema</taxon>
    </lineage>
</organism>
<proteinExistence type="inferred from homology"/>
<keyword evidence="4" id="KW-0458">Lysosome</keyword>
<dbReference type="PANTHER" id="PTHR21146:SF0">
    <property type="entry name" value="BLOC-1-RELATED COMPLEX SUBUNIT 8"/>
    <property type="match status" value="1"/>
</dbReference>
<protein>
    <submittedName>
        <fullName evidence="7">BLOC-1-related complex subunit 8</fullName>
    </submittedName>
</protein>
<name>A0A1I7ZCW0_9BILA</name>
<evidence type="ECO:0000313" key="6">
    <source>
        <dbReference type="Proteomes" id="UP000095287"/>
    </source>
</evidence>
<comment type="subcellular location">
    <subcellularLocation>
        <location evidence="1">Lysosome membrane</location>
    </subcellularLocation>
</comment>
<feature type="compositionally biased region" description="Polar residues" evidence="5">
    <location>
        <begin position="116"/>
        <end position="131"/>
    </location>
</feature>
<keyword evidence="6" id="KW-1185">Reference proteome</keyword>
<evidence type="ECO:0000256" key="4">
    <source>
        <dbReference type="ARBA" id="ARBA00023228"/>
    </source>
</evidence>
<dbReference type="GO" id="GO:0005765">
    <property type="term" value="C:lysosomal membrane"/>
    <property type="evidence" value="ECO:0007669"/>
    <property type="project" value="UniProtKB-SubCell"/>
</dbReference>
<accession>A0A1I7ZCW0</accession>